<accession>A0ABQ8EMN4</accession>
<keyword evidence="2" id="KW-1185">Reference proteome</keyword>
<sequence>MVKLHIHVDWSLKTLETLPVPTLLRGYAEVELLSISELNEFIITAQPQEIKFVCTGGATYPVLGAQRNSKELCRPLLAYRVEMSNADDTNE</sequence>
<evidence type="ECO:0000313" key="2">
    <source>
        <dbReference type="Proteomes" id="UP000824890"/>
    </source>
</evidence>
<dbReference type="Proteomes" id="UP000824890">
    <property type="component" value="Unassembled WGS sequence"/>
</dbReference>
<proteinExistence type="predicted"/>
<evidence type="ECO:0000313" key="1">
    <source>
        <dbReference type="EMBL" id="KAH0941963.1"/>
    </source>
</evidence>
<protein>
    <submittedName>
        <fullName evidence="1">Uncharacterized protein</fullName>
    </submittedName>
</protein>
<feature type="non-terminal residue" evidence="1">
    <location>
        <position position="91"/>
    </location>
</feature>
<gene>
    <name evidence="1" type="ORF">HID58_001600</name>
</gene>
<dbReference type="EMBL" id="JAGKQM010000001">
    <property type="protein sequence ID" value="KAH0941963.1"/>
    <property type="molecule type" value="Genomic_DNA"/>
</dbReference>
<organism evidence="1 2">
    <name type="scientific">Brassica napus</name>
    <name type="common">Rape</name>
    <dbReference type="NCBI Taxonomy" id="3708"/>
    <lineage>
        <taxon>Eukaryota</taxon>
        <taxon>Viridiplantae</taxon>
        <taxon>Streptophyta</taxon>
        <taxon>Embryophyta</taxon>
        <taxon>Tracheophyta</taxon>
        <taxon>Spermatophyta</taxon>
        <taxon>Magnoliopsida</taxon>
        <taxon>eudicotyledons</taxon>
        <taxon>Gunneridae</taxon>
        <taxon>Pentapetalae</taxon>
        <taxon>rosids</taxon>
        <taxon>malvids</taxon>
        <taxon>Brassicales</taxon>
        <taxon>Brassicaceae</taxon>
        <taxon>Brassiceae</taxon>
        <taxon>Brassica</taxon>
    </lineage>
</organism>
<comment type="caution">
    <text evidence="1">The sequence shown here is derived from an EMBL/GenBank/DDBJ whole genome shotgun (WGS) entry which is preliminary data.</text>
</comment>
<reference evidence="1 2" key="1">
    <citation type="submission" date="2021-05" db="EMBL/GenBank/DDBJ databases">
        <title>Genome Assembly of Synthetic Allotetraploid Brassica napus Reveals Homoeologous Exchanges between Subgenomes.</title>
        <authorList>
            <person name="Davis J.T."/>
        </authorList>
    </citation>
    <scope>NUCLEOTIDE SEQUENCE [LARGE SCALE GENOMIC DNA]</scope>
    <source>
        <strain evidence="2">cv. Da-Ae</strain>
        <tissue evidence="1">Seedling</tissue>
    </source>
</reference>
<name>A0ABQ8EMN4_BRANA</name>